<dbReference type="STRING" id="1036779.SAMN04515666_110181"/>
<evidence type="ECO:0000313" key="1">
    <source>
        <dbReference type="EMBL" id="SEM37435.1"/>
    </source>
</evidence>
<dbReference type="Proteomes" id="UP000199664">
    <property type="component" value="Unassembled WGS sequence"/>
</dbReference>
<dbReference type="AlphaFoldDB" id="A0A1H7XUS7"/>
<evidence type="ECO:0000313" key="2">
    <source>
        <dbReference type="Proteomes" id="UP000199664"/>
    </source>
</evidence>
<gene>
    <name evidence="1" type="ORF">SAMN04515666_110181</name>
</gene>
<name>A0A1H7XUS7_9HYPH</name>
<sequence>MEHILKPESGKTLEQSYAGTSYTNAKGNAECVEFIQQTLKAPQTKFWIEGRKVTKDGPVLPVGTAIATFVDGKYPQTGSTGKHAAIYLGQDATGIQVLDQWRAQGEVRRRTIRWTPTKSGLSNDGNAFSAIEW</sequence>
<protein>
    <recommendedName>
        <fullName evidence="3">BPSL0067 family protein</fullName>
    </recommendedName>
</protein>
<evidence type="ECO:0008006" key="3">
    <source>
        <dbReference type="Google" id="ProtNLM"/>
    </source>
</evidence>
<keyword evidence="2" id="KW-1185">Reference proteome</keyword>
<dbReference type="OrthoDB" id="1551241at2"/>
<organism evidence="1 2">
    <name type="scientific">Bosea lupini</name>
    <dbReference type="NCBI Taxonomy" id="1036779"/>
    <lineage>
        <taxon>Bacteria</taxon>
        <taxon>Pseudomonadati</taxon>
        <taxon>Pseudomonadota</taxon>
        <taxon>Alphaproteobacteria</taxon>
        <taxon>Hyphomicrobiales</taxon>
        <taxon>Boseaceae</taxon>
        <taxon>Bosea</taxon>
    </lineage>
</organism>
<proteinExistence type="predicted"/>
<dbReference type="RefSeq" id="WP_143079799.1">
    <property type="nucleotide sequence ID" value="NZ_FOAN01000010.1"/>
</dbReference>
<dbReference type="NCBIfam" id="NF033857">
    <property type="entry name" value="BPSL0067_fam"/>
    <property type="match status" value="1"/>
</dbReference>
<dbReference type="EMBL" id="FOAN01000010">
    <property type="protein sequence ID" value="SEM37435.1"/>
    <property type="molecule type" value="Genomic_DNA"/>
</dbReference>
<reference evidence="2" key="1">
    <citation type="submission" date="2016-10" db="EMBL/GenBank/DDBJ databases">
        <authorList>
            <person name="Varghese N."/>
            <person name="Submissions S."/>
        </authorList>
    </citation>
    <scope>NUCLEOTIDE SEQUENCE [LARGE SCALE GENOMIC DNA]</scope>
    <source>
        <strain evidence="2">LMG 26383,CCUG 61248,R- 45681</strain>
    </source>
</reference>
<dbReference type="InterPro" id="IPR047746">
    <property type="entry name" value="Dae2/Tae2-like"/>
</dbReference>
<accession>A0A1H7XUS7</accession>